<evidence type="ECO:0000256" key="1">
    <source>
        <dbReference type="ARBA" id="ARBA00023015"/>
    </source>
</evidence>
<dbReference type="InterPro" id="IPR009057">
    <property type="entry name" value="Homeodomain-like_sf"/>
</dbReference>
<gene>
    <name evidence="6" type="primary">nphR</name>
    <name evidence="5" type="ORF">IFDJLNFL_1612</name>
    <name evidence="6" type="ORF">MTDSW087_03595</name>
</gene>
<dbReference type="InterPro" id="IPR050204">
    <property type="entry name" value="AraC_XylS_family_regulators"/>
</dbReference>
<evidence type="ECO:0000256" key="2">
    <source>
        <dbReference type="ARBA" id="ARBA00023125"/>
    </source>
</evidence>
<dbReference type="PROSITE" id="PS01124">
    <property type="entry name" value="HTH_ARAC_FAMILY_2"/>
    <property type="match status" value="1"/>
</dbReference>
<dbReference type="PANTHER" id="PTHR46796:SF6">
    <property type="entry name" value="ARAC SUBFAMILY"/>
    <property type="match status" value="1"/>
</dbReference>
<reference evidence="5" key="2">
    <citation type="journal article" date="2021" name="Front. Microbiol.">
        <title>Comprehensive Comparative Genomics and Phenotyping of Methylobacterium Species.</title>
        <authorList>
            <person name="Alessa O."/>
            <person name="Ogura Y."/>
            <person name="Fujitani Y."/>
            <person name="Takami H."/>
            <person name="Hayashi T."/>
            <person name="Sahin N."/>
            <person name="Tani A."/>
        </authorList>
    </citation>
    <scope>NUCLEOTIDE SEQUENCE</scope>
    <source>
        <strain evidence="5">DSM 22415</strain>
    </source>
</reference>
<dbReference type="SUPFAM" id="SSF46689">
    <property type="entry name" value="Homeodomain-like"/>
    <property type="match status" value="1"/>
</dbReference>
<accession>A0A564G1Q4</accession>
<dbReference type="GO" id="GO:0043565">
    <property type="term" value="F:sequence-specific DNA binding"/>
    <property type="evidence" value="ECO:0007669"/>
    <property type="project" value="InterPro"/>
</dbReference>
<dbReference type="Proteomes" id="UP000401717">
    <property type="component" value="Unassembled WGS sequence"/>
</dbReference>
<reference evidence="5" key="3">
    <citation type="submission" date="2021-08" db="EMBL/GenBank/DDBJ databases">
        <authorList>
            <person name="Tani A."/>
            <person name="Ola A."/>
            <person name="Ogura Y."/>
            <person name="Katsura K."/>
            <person name="Hayashi T."/>
        </authorList>
    </citation>
    <scope>NUCLEOTIDE SEQUENCE</scope>
    <source>
        <strain evidence="5">DSM 22415</strain>
    </source>
</reference>
<dbReference type="Pfam" id="PF12833">
    <property type="entry name" value="HTH_18"/>
    <property type="match status" value="1"/>
</dbReference>
<organism evidence="6 7">
    <name type="scientific">Methylobacterium dankookense</name>
    <dbReference type="NCBI Taxonomy" id="560405"/>
    <lineage>
        <taxon>Bacteria</taxon>
        <taxon>Pseudomonadati</taxon>
        <taxon>Pseudomonadota</taxon>
        <taxon>Alphaproteobacteria</taxon>
        <taxon>Hyphomicrobiales</taxon>
        <taxon>Methylobacteriaceae</taxon>
        <taxon>Methylobacterium</taxon>
    </lineage>
</organism>
<dbReference type="GO" id="GO:0003700">
    <property type="term" value="F:DNA-binding transcription factor activity"/>
    <property type="evidence" value="ECO:0007669"/>
    <property type="project" value="InterPro"/>
</dbReference>
<keyword evidence="2" id="KW-0238">DNA-binding</keyword>
<dbReference type="Gene3D" id="1.10.10.60">
    <property type="entry name" value="Homeodomain-like"/>
    <property type="match status" value="1"/>
</dbReference>
<keyword evidence="1" id="KW-0805">Transcription regulation</keyword>
<dbReference type="SUPFAM" id="SSF51215">
    <property type="entry name" value="Regulatory protein AraC"/>
    <property type="match status" value="1"/>
</dbReference>
<evidence type="ECO:0000313" key="6">
    <source>
        <dbReference type="EMBL" id="VUF13888.1"/>
    </source>
</evidence>
<dbReference type="InterPro" id="IPR037923">
    <property type="entry name" value="HTH-like"/>
</dbReference>
<proteinExistence type="predicted"/>
<dbReference type="EMBL" id="BPQI01000037">
    <property type="protein sequence ID" value="GJD55725.1"/>
    <property type="molecule type" value="Genomic_DNA"/>
</dbReference>
<feature type="domain" description="HTH araC/xylS-type" evidence="4">
    <location>
        <begin position="185"/>
        <end position="284"/>
    </location>
</feature>
<keyword evidence="8" id="KW-1185">Reference proteome</keyword>
<evidence type="ECO:0000313" key="7">
    <source>
        <dbReference type="Proteomes" id="UP000401717"/>
    </source>
</evidence>
<dbReference type="RefSeq" id="WP_238178839.1">
    <property type="nucleotide sequence ID" value="NZ_BPQI01000037.1"/>
</dbReference>
<evidence type="ECO:0000259" key="4">
    <source>
        <dbReference type="PROSITE" id="PS01124"/>
    </source>
</evidence>
<dbReference type="SMART" id="SM00342">
    <property type="entry name" value="HTH_ARAC"/>
    <property type="match status" value="1"/>
</dbReference>
<evidence type="ECO:0000313" key="8">
    <source>
        <dbReference type="Proteomes" id="UP001055303"/>
    </source>
</evidence>
<keyword evidence="3" id="KW-0804">Transcription</keyword>
<dbReference type="EMBL" id="CABFVH010000025">
    <property type="protein sequence ID" value="VUF13888.1"/>
    <property type="molecule type" value="Genomic_DNA"/>
</dbReference>
<dbReference type="PANTHER" id="PTHR46796">
    <property type="entry name" value="HTH-TYPE TRANSCRIPTIONAL ACTIVATOR RHAS-RELATED"/>
    <property type="match status" value="1"/>
</dbReference>
<dbReference type="InterPro" id="IPR018060">
    <property type="entry name" value="HTH_AraC"/>
</dbReference>
<name>A0A564G1Q4_9HYPH</name>
<dbReference type="InterPro" id="IPR035418">
    <property type="entry name" value="AraC-bd_2"/>
</dbReference>
<dbReference type="Proteomes" id="UP001055303">
    <property type="component" value="Unassembled WGS sequence"/>
</dbReference>
<dbReference type="AlphaFoldDB" id="A0A564G1Q4"/>
<evidence type="ECO:0000256" key="3">
    <source>
        <dbReference type="ARBA" id="ARBA00023163"/>
    </source>
</evidence>
<sequence>MYAGGSDVTATGERFRARVDAHRLGRVIVFDRRLGGVMHSRDGARVRRDGFDHFTLQLLCSGRFHGGSPGNERVLNPGDVILFDMTRPQRTRADGAHFVTVSLARDVVEAVLPDARRRHGEILPASEAGLLADLMESLARRAGSLSPEAAGRTSRALAELLAGAFGAPDSIAESALDVAVDLRRQRAEAYIEAHLHDPRLDPERVADALALSRTTLYGLFAASGGVARHILTRRLERLRSALGRPSETRSVTTLTYDHGFTSESHCSRAFRAAYGLPPGRYRSEMERLRLDGVANAVASETGAMLAAWSRALA</sequence>
<evidence type="ECO:0000313" key="5">
    <source>
        <dbReference type="EMBL" id="GJD55725.1"/>
    </source>
</evidence>
<reference evidence="6 7" key="1">
    <citation type="submission" date="2019-06" db="EMBL/GenBank/DDBJ databases">
        <authorList>
            <person name="Rodrigo-Torres L."/>
            <person name="Arahal R. D."/>
            <person name="Lucena T."/>
        </authorList>
    </citation>
    <scope>NUCLEOTIDE SEQUENCE [LARGE SCALE GENOMIC DNA]</scope>
    <source>
        <strain evidence="6 7">SW08-7</strain>
    </source>
</reference>
<protein>
    <submittedName>
        <fullName evidence="6">Transcriptional activator NphR</fullName>
    </submittedName>
</protein>
<dbReference type="Pfam" id="PF14525">
    <property type="entry name" value="AraC_binding_2"/>
    <property type="match status" value="1"/>
</dbReference>